<evidence type="ECO:0000256" key="8">
    <source>
        <dbReference type="ARBA" id="ARBA00023306"/>
    </source>
</evidence>
<keyword evidence="8" id="KW-0131">Cell cycle</keyword>
<sequence>MNAAIVKSINPKTEKWVLPYESSLGDTMTFDFTYLPNRWFKKTLKEITIESITLGKPSIVTLNRYNYSLKHFFNFYDEMGLNLKTFEELTHQHTQMFVFYLQNQKLSNATRNVIMAALKWFVEYGQFFEYDGFPTKQVFDGEEYKALKTEDVLKTRYIPDTVMRQIEKALPKEKNTLLRCLIEIGIDTGVRLSEALDLEEGCIVEDFTGKPVLYVNSNKNNSERYIPVSIRVKRAVEALDALSIKARVSSGTKLLTTHWMPISKRFDRLNQYQFRKWLSTFVKKHDIKDTDGELYPLTFHAFRHTLGTDMLNKGMTIFEIQDYFGHDSLHSTAGYAKVQNPKIQREYKKLGFVGVITKEINKESLGNGRYDTKTLKASALPDGVCRKPINNEGKVCAKFNLCIICPKFITTPQHLSIHKQHLERLRADKEAYMASEFIGTVNHLETIEYALETIIERLEAL</sequence>
<dbReference type="RefSeq" id="WP_155618988.1">
    <property type="nucleotide sequence ID" value="NZ_WOAA01000030.1"/>
</dbReference>
<dbReference type="Pfam" id="PF00589">
    <property type="entry name" value="Phage_integrase"/>
    <property type="match status" value="1"/>
</dbReference>
<dbReference type="InterPro" id="IPR002104">
    <property type="entry name" value="Integrase_catalytic"/>
</dbReference>
<comment type="caution">
    <text evidence="12">The sequence shown here is derived from an EMBL/GenBank/DDBJ whole genome shotgun (WGS) entry which is preliminary data.</text>
</comment>
<dbReference type="Pfam" id="PF02899">
    <property type="entry name" value="Phage_int_SAM_1"/>
    <property type="match status" value="1"/>
</dbReference>
<keyword evidence="13" id="KW-1185">Reference proteome</keyword>
<feature type="domain" description="Tyr recombinase" evidence="10">
    <location>
        <begin position="152"/>
        <end position="349"/>
    </location>
</feature>
<dbReference type="SUPFAM" id="SSF56349">
    <property type="entry name" value="DNA breaking-rejoining enzymes"/>
    <property type="match status" value="1"/>
</dbReference>
<dbReference type="InterPro" id="IPR011010">
    <property type="entry name" value="DNA_brk_join_enz"/>
</dbReference>
<keyword evidence="2" id="KW-0963">Cytoplasm</keyword>
<feature type="domain" description="Core-binding (CB)" evidence="11">
    <location>
        <begin position="42"/>
        <end position="126"/>
    </location>
</feature>
<evidence type="ECO:0000256" key="2">
    <source>
        <dbReference type="ARBA" id="ARBA00022490"/>
    </source>
</evidence>
<organism evidence="12 13">
    <name type="scientific">Paenibacillus campinasensis</name>
    <dbReference type="NCBI Taxonomy" id="66347"/>
    <lineage>
        <taxon>Bacteria</taxon>
        <taxon>Bacillati</taxon>
        <taxon>Bacillota</taxon>
        <taxon>Bacilli</taxon>
        <taxon>Bacillales</taxon>
        <taxon>Paenibacillaceae</taxon>
        <taxon>Paenibacillus</taxon>
    </lineage>
</organism>
<proteinExistence type="predicted"/>
<dbReference type="PANTHER" id="PTHR30349">
    <property type="entry name" value="PHAGE INTEGRASE-RELATED"/>
    <property type="match status" value="1"/>
</dbReference>
<evidence type="ECO:0000313" key="13">
    <source>
        <dbReference type="Proteomes" id="UP000435177"/>
    </source>
</evidence>
<dbReference type="PROSITE" id="PS51900">
    <property type="entry name" value="CB"/>
    <property type="match status" value="1"/>
</dbReference>
<keyword evidence="6 9" id="KW-0238">DNA-binding</keyword>
<protein>
    <submittedName>
        <fullName evidence="12">Tyrosine-type recombinase/integrase</fullName>
    </submittedName>
</protein>
<reference evidence="12 13" key="1">
    <citation type="submission" date="2019-11" db="EMBL/GenBank/DDBJ databases">
        <title>Draft genome sequences of five Paenibacillus species of dairy origin.</title>
        <authorList>
            <person name="Olajide A.M."/>
            <person name="Chen S."/>
            <person name="Lapointe G."/>
        </authorList>
    </citation>
    <scope>NUCLEOTIDE SEQUENCE [LARGE SCALE GENOMIC DNA]</scope>
    <source>
        <strain evidence="12 13">3CS1</strain>
    </source>
</reference>
<keyword evidence="4" id="KW-0159">Chromosome partition</keyword>
<dbReference type="Gene3D" id="1.10.150.130">
    <property type="match status" value="1"/>
</dbReference>
<keyword evidence="3" id="KW-0132">Cell division</keyword>
<evidence type="ECO:0000256" key="3">
    <source>
        <dbReference type="ARBA" id="ARBA00022618"/>
    </source>
</evidence>
<gene>
    <name evidence="12" type="ORF">GNP94_21865</name>
</gene>
<dbReference type="Gene3D" id="1.10.443.10">
    <property type="entry name" value="Intergrase catalytic core"/>
    <property type="match status" value="1"/>
</dbReference>
<dbReference type="Proteomes" id="UP000435177">
    <property type="component" value="Unassembled WGS sequence"/>
</dbReference>
<accession>A0ABW9T7I6</accession>
<dbReference type="CDD" id="cd00397">
    <property type="entry name" value="DNA_BRE_C"/>
    <property type="match status" value="1"/>
</dbReference>
<name>A0ABW9T7I6_9BACL</name>
<dbReference type="InterPro" id="IPR044068">
    <property type="entry name" value="CB"/>
</dbReference>
<dbReference type="PROSITE" id="PS51898">
    <property type="entry name" value="TYR_RECOMBINASE"/>
    <property type="match status" value="1"/>
</dbReference>
<dbReference type="InterPro" id="IPR004107">
    <property type="entry name" value="Integrase_SAM-like_N"/>
</dbReference>
<comment type="subcellular location">
    <subcellularLocation>
        <location evidence="1">Cytoplasm</location>
    </subcellularLocation>
</comment>
<dbReference type="InterPro" id="IPR010998">
    <property type="entry name" value="Integrase_recombinase_N"/>
</dbReference>
<evidence type="ECO:0000259" key="11">
    <source>
        <dbReference type="PROSITE" id="PS51900"/>
    </source>
</evidence>
<evidence type="ECO:0000313" key="12">
    <source>
        <dbReference type="EMBL" id="MUG68622.1"/>
    </source>
</evidence>
<keyword evidence="5" id="KW-0229">DNA integration</keyword>
<evidence type="ECO:0000256" key="4">
    <source>
        <dbReference type="ARBA" id="ARBA00022829"/>
    </source>
</evidence>
<evidence type="ECO:0000259" key="10">
    <source>
        <dbReference type="PROSITE" id="PS51898"/>
    </source>
</evidence>
<keyword evidence="7" id="KW-0233">DNA recombination</keyword>
<dbReference type="EMBL" id="WOAA01000030">
    <property type="protein sequence ID" value="MUG68622.1"/>
    <property type="molecule type" value="Genomic_DNA"/>
</dbReference>
<dbReference type="InterPro" id="IPR013762">
    <property type="entry name" value="Integrase-like_cat_sf"/>
</dbReference>
<dbReference type="PANTHER" id="PTHR30349:SF77">
    <property type="entry name" value="TYROSINE RECOMBINASE XERC"/>
    <property type="match status" value="1"/>
</dbReference>
<dbReference type="InterPro" id="IPR050090">
    <property type="entry name" value="Tyrosine_recombinase_XerCD"/>
</dbReference>
<evidence type="ECO:0000256" key="6">
    <source>
        <dbReference type="ARBA" id="ARBA00023125"/>
    </source>
</evidence>
<evidence type="ECO:0000256" key="9">
    <source>
        <dbReference type="PROSITE-ProRule" id="PRU01248"/>
    </source>
</evidence>
<evidence type="ECO:0000256" key="1">
    <source>
        <dbReference type="ARBA" id="ARBA00004496"/>
    </source>
</evidence>
<evidence type="ECO:0000256" key="7">
    <source>
        <dbReference type="ARBA" id="ARBA00023172"/>
    </source>
</evidence>
<evidence type="ECO:0000256" key="5">
    <source>
        <dbReference type="ARBA" id="ARBA00022908"/>
    </source>
</evidence>